<reference evidence="2" key="1">
    <citation type="thesis" date="2020" institute="ProQuest LLC" country="789 East Eisenhower Parkway, Ann Arbor, MI, USA">
        <title>Comparative Genomics and Chromosome Evolution.</title>
        <authorList>
            <person name="Mudd A.B."/>
        </authorList>
    </citation>
    <scope>NUCLEOTIDE SEQUENCE</scope>
    <source>
        <strain evidence="2">237g6f4</strain>
        <tissue evidence="2">Blood</tissue>
    </source>
</reference>
<evidence type="ECO:0000313" key="2">
    <source>
        <dbReference type="EMBL" id="KAG8563378.1"/>
    </source>
</evidence>
<dbReference type="Proteomes" id="UP000824782">
    <property type="component" value="Unassembled WGS sequence"/>
</dbReference>
<proteinExistence type="predicted"/>
<name>A0AAV7AX51_ENGPU</name>
<comment type="caution">
    <text evidence="2">The sequence shown here is derived from an EMBL/GenBank/DDBJ whole genome shotgun (WGS) entry which is preliminary data.</text>
</comment>
<organism evidence="2 3">
    <name type="scientific">Engystomops pustulosus</name>
    <name type="common">Tungara frog</name>
    <name type="synonym">Physalaemus pustulosus</name>
    <dbReference type="NCBI Taxonomy" id="76066"/>
    <lineage>
        <taxon>Eukaryota</taxon>
        <taxon>Metazoa</taxon>
        <taxon>Chordata</taxon>
        <taxon>Craniata</taxon>
        <taxon>Vertebrata</taxon>
        <taxon>Euteleostomi</taxon>
        <taxon>Amphibia</taxon>
        <taxon>Batrachia</taxon>
        <taxon>Anura</taxon>
        <taxon>Neobatrachia</taxon>
        <taxon>Hyloidea</taxon>
        <taxon>Leptodactylidae</taxon>
        <taxon>Leiuperinae</taxon>
        <taxon>Engystomops</taxon>
    </lineage>
</organism>
<keyword evidence="3" id="KW-1185">Reference proteome</keyword>
<protein>
    <submittedName>
        <fullName evidence="2">Uncharacterized protein</fullName>
    </submittedName>
</protein>
<evidence type="ECO:0000256" key="1">
    <source>
        <dbReference type="SAM" id="Phobius"/>
    </source>
</evidence>
<keyword evidence="1" id="KW-1133">Transmembrane helix</keyword>
<dbReference type="EMBL" id="WNYA01000007">
    <property type="protein sequence ID" value="KAG8563378.1"/>
    <property type="molecule type" value="Genomic_DNA"/>
</dbReference>
<dbReference type="AlphaFoldDB" id="A0AAV7AX51"/>
<evidence type="ECO:0000313" key="3">
    <source>
        <dbReference type="Proteomes" id="UP000824782"/>
    </source>
</evidence>
<accession>A0AAV7AX51</accession>
<keyword evidence="1" id="KW-0472">Membrane</keyword>
<keyword evidence="1" id="KW-0812">Transmembrane</keyword>
<feature type="transmembrane region" description="Helical" evidence="1">
    <location>
        <begin position="6"/>
        <end position="30"/>
    </location>
</feature>
<sequence length="96" mass="10848">MGSRNHIFIIIILLLIFPVGILLGMILTLVSMPTTDHQWLLQEFLRITLPRISFCLTVTEVEEFVRGLSKTLALANLRVVESVCNILLAQSLFPLE</sequence>
<gene>
    <name evidence="2" type="ORF">GDO81_016043</name>
</gene>